<evidence type="ECO:0000313" key="16">
    <source>
        <dbReference type="Proteomes" id="UP000199513"/>
    </source>
</evidence>
<dbReference type="PANTHER" id="PTHR30069">
    <property type="entry name" value="TONB-DEPENDENT OUTER MEMBRANE RECEPTOR"/>
    <property type="match status" value="1"/>
</dbReference>
<proteinExistence type="inferred from homology"/>
<evidence type="ECO:0000256" key="11">
    <source>
        <dbReference type="RuleBase" id="RU003357"/>
    </source>
</evidence>
<dbReference type="Proteomes" id="UP000199513">
    <property type="component" value="Unassembled WGS sequence"/>
</dbReference>
<name>A0A1I2AZ52_9BACT</name>
<keyword evidence="5 12" id="KW-0732">Signal</keyword>
<dbReference type="PROSITE" id="PS52016">
    <property type="entry name" value="TONB_DEPENDENT_REC_3"/>
    <property type="match status" value="1"/>
</dbReference>
<dbReference type="Gene3D" id="2.40.170.20">
    <property type="entry name" value="TonB-dependent receptor, beta-barrel domain"/>
    <property type="match status" value="1"/>
</dbReference>
<accession>A0A1I2AZ52</accession>
<dbReference type="GO" id="GO:0015344">
    <property type="term" value="F:siderophore uptake transmembrane transporter activity"/>
    <property type="evidence" value="ECO:0007669"/>
    <property type="project" value="TreeGrafter"/>
</dbReference>
<feature type="signal peptide" evidence="12">
    <location>
        <begin position="1"/>
        <end position="24"/>
    </location>
</feature>
<dbReference type="Pfam" id="PF07715">
    <property type="entry name" value="Plug"/>
    <property type="match status" value="1"/>
</dbReference>
<dbReference type="GO" id="GO:0044718">
    <property type="term" value="P:siderophore transmembrane transport"/>
    <property type="evidence" value="ECO:0007669"/>
    <property type="project" value="TreeGrafter"/>
</dbReference>
<dbReference type="Gene3D" id="2.170.130.10">
    <property type="entry name" value="TonB-dependent receptor, plug domain"/>
    <property type="match status" value="1"/>
</dbReference>
<evidence type="ECO:0000256" key="8">
    <source>
        <dbReference type="ARBA" id="ARBA00023170"/>
    </source>
</evidence>
<keyword evidence="6 11" id="KW-0798">TonB box</keyword>
<keyword evidence="16" id="KW-1185">Reference proteome</keyword>
<gene>
    <name evidence="15" type="ORF">SAMN04488541_100272</name>
</gene>
<dbReference type="AlphaFoldDB" id="A0A1I2AZ52"/>
<dbReference type="PANTHER" id="PTHR30069:SF29">
    <property type="entry name" value="HEMOGLOBIN AND HEMOGLOBIN-HAPTOGLOBIN-BINDING PROTEIN 1-RELATED"/>
    <property type="match status" value="1"/>
</dbReference>
<dbReference type="Pfam" id="PF00593">
    <property type="entry name" value="TonB_dep_Rec_b-barrel"/>
    <property type="match status" value="1"/>
</dbReference>
<dbReference type="EMBL" id="FONY01000002">
    <property type="protein sequence ID" value="SFE49182.1"/>
    <property type="molecule type" value="Genomic_DNA"/>
</dbReference>
<keyword evidence="3 10" id="KW-1134">Transmembrane beta strand</keyword>
<keyword evidence="4 10" id="KW-0812">Transmembrane</keyword>
<comment type="similarity">
    <text evidence="10 11">Belongs to the TonB-dependent receptor family.</text>
</comment>
<keyword evidence="2 10" id="KW-0813">Transport</keyword>
<dbReference type="InterPro" id="IPR000531">
    <property type="entry name" value="Beta-barrel_TonB"/>
</dbReference>
<evidence type="ECO:0000256" key="6">
    <source>
        <dbReference type="ARBA" id="ARBA00023077"/>
    </source>
</evidence>
<evidence type="ECO:0000256" key="5">
    <source>
        <dbReference type="ARBA" id="ARBA00022729"/>
    </source>
</evidence>
<protein>
    <submittedName>
        <fullName evidence="15">Iron complex outermembrane recepter protein</fullName>
    </submittedName>
</protein>
<feature type="chain" id="PRO_5011669945" evidence="12">
    <location>
        <begin position="25"/>
        <end position="776"/>
    </location>
</feature>
<evidence type="ECO:0000256" key="7">
    <source>
        <dbReference type="ARBA" id="ARBA00023136"/>
    </source>
</evidence>
<evidence type="ECO:0000256" key="10">
    <source>
        <dbReference type="PROSITE-ProRule" id="PRU01360"/>
    </source>
</evidence>
<dbReference type="InterPro" id="IPR037066">
    <property type="entry name" value="Plug_dom_sf"/>
</dbReference>
<evidence type="ECO:0000256" key="2">
    <source>
        <dbReference type="ARBA" id="ARBA00022448"/>
    </source>
</evidence>
<evidence type="ECO:0000256" key="9">
    <source>
        <dbReference type="ARBA" id="ARBA00023237"/>
    </source>
</evidence>
<organism evidence="15 16">
    <name type="scientific">Thermoflexibacter ruber</name>
    <dbReference type="NCBI Taxonomy" id="1003"/>
    <lineage>
        <taxon>Bacteria</taxon>
        <taxon>Pseudomonadati</taxon>
        <taxon>Bacteroidota</taxon>
        <taxon>Cytophagia</taxon>
        <taxon>Cytophagales</taxon>
        <taxon>Thermoflexibacteraceae</taxon>
        <taxon>Thermoflexibacter</taxon>
    </lineage>
</organism>
<dbReference type="OrthoDB" id="9764669at2"/>
<dbReference type="InterPro" id="IPR036942">
    <property type="entry name" value="Beta-barrel_TonB_sf"/>
</dbReference>
<keyword evidence="7 10" id="KW-0472">Membrane</keyword>
<dbReference type="InterPro" id="IPR012910">
    <property type="entry name" value="Plug_dom"/>
</dbReference>
<dbReference type="GO" id="GO:0009279">
    <property type="term" value="C:cell outer membrane"/>
    <property type="evidence" value="ECO:0007669"/>
    <property type="project" value="UniProtKB-SubCell"/>
</dbReference>
<evidence type="ECO:0000256" key="4">
    <source>
        <dbReference type="ARBA" id="ARBA00022692"/>
    </source>
</evidence>
<sequence>MFLSKKNILFFAIGLLCTSQILFAQRKPDIGAKELFNISLEDLLNVGIVSASKKKQSVSDAPAMAYVFTKEQILARGYSNLVELLEDVPEIEIQRNSNPEDRNFATIRGITGNEKFLILLNGIRITPATGDAYTLGANFALTNALRVEVILGPASALYGVDAFSGIINIITTHGQEGNPLRGVNANVNYGQFRTLDTSLQLGKKFDKLNVMFSGNFHQSAEPDYQNIYKDEFAWYNNNLRTSNQVINSPFIKLINTLDNFQSLAEPYFFGSPLSNGFDMPTKSYFVNGTLNYADFTVSYVRHWESHSAAHGLRPEFAVRDPQALIEMSQEVFYAKHNYTSINRKWNVQSTISKSAFEIGNQSHFAGSATTWQRGYIYSLASSSKIEEQFSYDFSKKVSLITGFTAENLSAIPKIAPVYKPFDTRLPASLQQLYYVAATGKGTAEDSLIRNAFVEQRVFNVEYRNYGGYLQMQLSPAKWIELTLGSRYDYNTRFGGSINPRLGLVMSSTNKKLVYKLLYGEAFLAPSPEKTFAQSASFAVRFLNDTEGERIASYFRTANPDLKPEKLRTLESSLSYLLTPQLALGANGFYTRVENLIGLAEANPQTTPAPVPVSRLETNVNRGQSEIYGGTFKINYLQKFDFLTINALLAYSYIDGNIDNQPLLYTAKHTAKASLDISNPRFSISPRLIFRTASNSRLINPNNSDNFFTNQPFTVVNLFARLKLYEKRNIGKFYIYTKINNLLNLKYYHVFLGAEDGFPATPQDPRRINIGINWALE</sequence>
<dbReference type="SUPFAM" id="SSF56935">
    <property type="entry name" value="Porins"/>
    <property type="match status" value="1"/>
</dbReference>
<dbReference type="STRING" id="1003.SAMN04488541_100272"/>
<evidence type="ECO:0000256" key="3">
    <source>
        <dbReference type="ARBA" id="ARBA00022452"/>
    </source>
</evidence>
<evidence type="ECO:0000259" key="13">
    <source>
        <dbReference type="Pfam" id="PF00593"/>
    </source>
</evidence>
<feature type="domain" description="TonB-dependent receptor plug" evidence="14">
    <location>
        <begin position="58"/>
        <end position="166"/>
    </location>
</feature>
<dbReference type="RefSeq" id="WP_091538780.1">
    <property type="nucleotide sequence ID" value="NZ_FONY01000002.1"/>
</dbReference>
<keyword evidence="9 10" id="KW-0998">Cell outer membrane</keyword>
<evidence type="ECO:0000256" key="1">
    <source>
        <dbReference type="ARBA" id="ARBA00004571"/>
    </source>
</evidence>
<reference evidence="15 16" key="1">
    <citation type="submission" date="2016-10" db="EMBL/GenBank/DDBJ databases">
        <authorList>
            <person name="de Groot N.N."/>
        </authorList>
    </citation>
    <scope>NUCLEOTIDE SEQUENCE [LARGE SCALE GENOMIC DNA]</scope>
    <source>
        <strain>GEY</strain>
        <strain evidence="16">DSM 9560</strain>
    </source>
</reference>
<comment type="subcellular location">
    <subcellularLocation>
        <location evidence="1 10">Cell outer membrane</location>
        <topology evidence="1 10">Multi-pass membrane protein</topology>
    </subcellularLocation>
</comment>
<evidence type="ECO:0000313" key="15">
    <source>
        <dbReference type="EMBL" id="SFE49182.1"/>
    </source>
</evidence>
<evidence type="ECO:0000259" key="14">
    <source>
        <dbReference type="Pfam" id="PF07715"/>
    </source>
</evidence>
<feature type="domain" description="TonB-dependent receptor-like beta-barrel" evidence="13">
    <location>
        <begin position="263"/>
        <end position="724"/>
    </location>
</feature>
<evidence type="ECO:0000256" key="12">
    <source>
        <dbReference type="SAM" id="SignalP"/>
    </source>
</evidence>
<keyword evidence="8" id="KW-0675">Receptor</keyword>
<dbReference type="InterPro" id="IPR039426">
    <property type="entry name" value="TonB-dep_rcpt-like"/>
</dbReference>